<name>A0A4U2Z6F7_9BACT</name>
<keyword evidence="1" id="KW-0812">Transmembrane</keyword>
<dbReference type="SUPFAM" id="SSF55073">
    <property type="entry name" value="Nucleotide cyclase"/>
    <property type="match status" value="1"/>
</dbReference>
<evidence type="ECO:0000313" key="4">
    <source>
        <dbReference type="EMBL" id="TKI69798.1"/>
    </source>
</evidence>
<dbReference type="PANTHER" id="PTHR33121:SF71">
    <property type="entry name" value="OXYGEN SENSOR PROTEIN DOSP"/>
    <property type="match status" value="1"/>
</dbReference>
<dbReference type="InterPro" id="IPR001633">
    <property type="entry name" value="EAL_dom"/>
</dbReference>
<dbReference type="InterPro" id="IPR029787">
    <property type="entry name" value="Nucleotide_cyclase"/>
</dbReference>
<keyword evidence="1" id="KW-0472">Membrane</keyword>
<accession>A0A4U2Z6F7</accession>
<evidence type="ECO:0000313" key="5">
    <source>
        <dbReference type="Proteomes" id="UP000309561"/>
    </source>
</evidence>
<dbReference type="CDD" id="cd01948">
    <property type="entry name" value="EAL"/>
    <property type="match status" value="1"/>
</dbReference>
<dbReference type="Gene3D" id="6.10.340.10">
    <property type="match status" value="1"/>
</dbReference>
<sequence length="647" mass="74392">MKRKSFNSLSTKIVLSIAFVSIFMTLVIFVVSNKINKEAFHHIEIEKAHIIAQTIEPLISLNIYLDMEDKINQITMQLIENPNILAVKVLKNNNLINYVESKEHKAEIDESFVVKRTLTQPNSSKAIGELVLIYSNKGYKELISKYTDLTALLVLSLVILLALFGLYVKKLLSPLRQISKLLKNYSPNKNIEIPFISQNNEIGLISNALTNMQKKIVQYSKKQENINHYLEEKVNEKTLELRAQLYIDTLTGLPNRFSMFNDIVDIDDGALLIINIDDFKEINDFFGQIAGDNVLKKFSNRLKNMFKANEFVKLKRLSGDEFALLFVQKPPLQEFIKIAHKLINDVEKMIFFNDNNEISIRVTVGGAYQVDGGLEKADIALKSAKKQQKSFLLYDENLNIEGQYKENMEWVKKLKKAIEHDMIVPYYQPIFDNITDKIASFECLVRLIDDEGKVISPYLFLNVAKKSRLYNTLTKIMIEKSCIHFADLEYDFSINLSVEDILNVDIVNYIKAKIIQYNVANKIIFEILESDGIENYEEVSIFTREMKKLGCRIAIDDFGSGYSNFEHLLKLNIDYIKIDGTLIENLDNDISAQIIVETIVDFAKRLNILTVAEFVHSADIYEKVKELNVNRTQGYFLSEPRKSANTE</sequence>
<dbReference type="CDD" id="cd01949">
    <property type="entry name" value="GGDEF"/>
    <property type="match status" value="1"/>
</dbReference>
<gene>
    <name evidence="4" type="ORF">FCU45_04065</name>
</gene>
<dbReference type="Proteomes" id="UP000309561">
    <property type="component" value="Unassembled WGS sequence"/>
</dbReference>
<dbReference type="EMBL" id="SZPX01000003">
    <property type="protein sequence ID" value="TKI69798.1"/>
    <property type="molecule type" value="Genomic_DNA"/>
</dbReference>
<dbReference type="Gene3D" id="3.20.20.450">
    <property type="entry name" value="EAL domain"/>
    <property type="match status" value="1"/>
</dbReference>
<feature type="transmembrane region" description="Helical" evidence="1">
    <location>
        <begin position="149"/>
        <end position="168"/>
    </location>
</feature>
<dbReference type="AlphaFoldDB" id="A0A4U2Z6F7"/>
<dbReference type="InterPro" id="IPR000160">
    <property type="entry name" value="GGDEF_dom"/>
</dbReference>
<dbReference type="Gene3D" id="3.30.70.270">
    <property type="match status" value="1"/>
</dbReference>
<feature type="domain" description="GGDEF" evidence="3">
    <location>
        <begin position="267"/>
        <end position="396"/>
    </location>
</feature>
<dbReference type="SMART" id="SM00052">
    <property type="entry name" value="EAL"/>
    <property type="match status" value="1"/>
</dbReference>
<dbReference type="OrthoDB" id="9790732at2"/>
<proteinExistence type="predicted"/>
<dbReference type="Pfam" id="PF00563">
    <property type="entry name" value="EAL"/>
    <property type="match status" value="1"/>
</dbReference>
<keyword evidence="5" id="KW-1185">Reference proteome</keyword>
<dbReference type="PROSITE" id="PS50887">
    <property type="entry name" value="GGDEF"/>
    <property type="match status" value="1"/>
</dbReference>
<evidence type="ECO:0000259" key="2">
    <source>
        <dbReference type="PROSITE" id="PS50883"/>
    </source>
</evidence>
<dbReference type="Pfam" id="PF00990">
    <property type="entry name" value="GGDEF"/>
    <property type="match status" value="1"/>
</dbReference>
<organism evidence="4 5">
    <name type="scientific">Sulfurimonas crateris</name>
    <dbReference type="NCBI Taxonomy" id="2574727"/>
    <lineage>
        <taxon>Bacteria</taxon>
        <taxon>Pseudomonadati</taxon>
        <taxon>Campylobacterota</taxon>
        <taxon>Epsilonproteobacteria</taxon>
        <taxon>Campylobacterales</taxon>
        <taxon>Sulfurimonadaceae</taxon>
        <taxon>Sulfurimonas</taxon>
    </lineage>
</organism>
<dbReference type="PROSITE" id="PS50883">
    <property type="entry name" value="EAL"/>
    <property type="match status" value="1"/>
</dbReference>
<dbReference type="RefSeq" id="WP_137012565.1">
    <property type="nucleotide sequence ID" value="NZ_SZPX01000003.1"/>
</dbReference>
<reference evidence="4 5" key="1">
    <citation type="submission" date="2019-04" db="EMBL/GenBank/DDBJ databases">
        <title>Sulfurimonas crateris sp. nov. a facultative anaerobic sulfur-oxidizing chemolithautotrophic bacterium isolated from a terrestrial mud vulcano.</title>
        <authorList>
            <person name="Ratnikova N.M."/>
            <person name="Slobodkin A.I."/>
            <person name="Merkel A.Y."/>
            <person name="Novikov A."/>
            <person name="Bonch-Osmolovskaya E.A."/>
            <person name="Slobodkina G.B."/>
        </authorList>
    </citation>
    <scope>NUCLEOTIDE SEQUENCE [LARGE SCALE GENOMIC DNA]</scope>
    <source>
        <strain evidence="4 5">SN118</strain>
    </source>
</reference>
<dbReference type="PANTHER" id="PTHR33121">
    <property type="entry name" value="CYCLIC DI-GMP PHOSPHODIESTERASE PDEF"/>
    <property type="match status" value="1"/>
</dbReference>
<dbReference type="InterPro" id="IPR050706">
    <property type="entry name" value="Cyclic-di-GMP_PDE-like"/>
</dbReference>
<evidence type="ECO:0000256" key="1">
    <source>
        <dbReference type="SAM" id="Phobius"/>
    </source>
</evidence>
<dbReference type="SMART" id="SM00267">
    <property type="entry name" value="GGDEF"/>
    <property type="match status" value="1"/>
</dbReference>
<feature type="domain" description="EAL" evidence="2">
    <location>
        <begin position="407"/>
        <end position="647"/>
    </location>
</feature>
<keyword evidence="1" id="KW-1133">Transmembrane helix</keyword>
<evidence type="ECO:0000259" key="3">
    <source>
        <dbReference type="PROSITE" id="PS50887"/>
    </source>
</evidence>
<dbReference type="SUPFAM" id="SSF141868">
    <property type="entry name" value="EAL domain-like"/>
    <property type="match status" value="1"/>
</dbReference>
<comment type="caution">
    <text evidence="4">The sequence shown here is derived from an EMBL/GenBank/DDBJ whole genome shotgun (WGS) entry which is preliminary data.</text>
</comment>
<protein>
    <submittedName>
        <fullName evidence="4">Bifunctional diguanylate cyclase/phosphodiesterase</fullName>
    </submittedName>
</protein>
<dbReference type="InterPro" id="IPR035919">
    <property type="entry name" value="EAL_sf"/>
</dbReference>
<dbReference type="GO" id="GO:0071111">
    <property type="term" value="F:cyclic-guanylate-specific phosphodiesterase activity"/>
    <property type="evidence" value="ECO:0007669"/>
    <property type="project" value="InterPro"/>
</dbReference>
<feature type="transmembrane region" description="Helical" evidence="1">
    <location>
        <begin position="12"/>
        <end position="31"/>
    </location>
</feature>
<dbReference type="NCBIfam" id="TIGR00254">
    <property type="entry name" value="GGDEF"/>
    <property type="match status" value="1"/>
</dbReference>
<dbReference type="InterPro" id="IPR043128">
    <property type="entry name" value="Rev_trsase/Diguanyl_cyclase"/>
</dbReference>